<dbReference type="Gene3D" id="3.50.30.50">
    <property type="entry name" value="Putative cyclase"/>
    <property type="match status" value="1"/>
</dbReference>
<evidence type="ECO:0000313" key="1">
    <source>
        <dbReference type="EMBL" id="HIS30215.1"/>
    </source>
</evidence>
<dbReference type="Proteomes" id="UP000823935">
    <property type="component" value="Unassembled WGS sequence"/>
</dbReference>
<accession>A0A9D1JIN6</accession>
<reference evidence="1" key="1">
    <citation type="submission" date="2020-10" db="EMBL/GenBank/DDBJ databases">
        <authorList>
            <person name="Gilroy R."/>
        </authorList>
    </citation>
    <scope>NUCLEOTIDE SEQUENCE</scope>
    <source>
        <strain evidence="1">CHK190-19873</strain>
    </source>
</reference>
<dbReference type="PANTHER" id="PTHR31118:SF32">
    <property type="entry name" value="KYNURENINE FORMAMIDASE"/>
    <property type="match status" value="1"/>
</dbReference>
<dbReference type="GO" id="GO:0019441">
    <property type="term" value="P:L-tryptophan catabolic process to kynurenine"/>
    <property type="evidence" value="ECO:0007669"/>
    <property type="project" value="InterPro"/>
</dbReference>
<dbReference type="Pfam" id="PF04199">
    <property type="entry name" value="Cyclase"/>
    <property type="match status" value="1"/>
</dbReference>
<dbReference type="InterPro" id="IPR037175">
    <property type="entry name" value="KFase_sf"/>
</dbReference>
<protein>
    <submittedName>
        <fullName evidence="1">Cyclase family protein</fullName>
    </submittedName>
</protein>
<name>A0A9D1JIN6_9FIRM</name>
<reference evidence="1" key="2">
    <citation type="journal article" date="2021" name="PeerJ">
        <title>Extensive microbial diversity within the chicken gut microbiome revealed by metagenomics and culture.</title>
        <authorList>
            <person name="Gilroy R."/>
            <person name="Ravi A."/>
            <person name="Getino M."/>
            <person name="Pursley I."/>
            <person name="Horton D.L."/>
            <person name="Alikhan N.F."/>
            <person name="Baker D."/>
            <person name="Gharbi K."/>
            <person name="Hall N."/>
            <person name="Watson M."/>
            <person name="Adriaenssens E.M."/>
            <person name="Foster-Nyarko E."/>
            <person name="Jarju S."/>
            <person name="Secka A."/>
            <person name="Antonio M."/>
            <person name="Oren A."/>
            <person name="Chaudhuri R.R."/>
            <person name="La Ragione R."/>
            <person name="Hildebrand F."/>
            <person name="Pallen M.J."/>
        </authorList>
    </citation>
    <scope>NUCLEOTIDE SEQUENCE</scope>
    <source>
        <strain evidence="1">CHK190-19873</strain>
    </source>
</reference>
<dbReference type="InterPro" id="IPR007325">
    <property type="entry name" value="KFase/CYL"/>
</dbReference>
<gene>
    <name evidence="1" type="ORF">IAB44_01485</name>
</gene>
<dbReference type="AlphaFoldDB" id="A0A9D1JIN6"/>
<evidence type="ECO:0000313" key="2">
    <source>
        <dbReference type="Proteomes" id="UP000823935"/>
    </source>
</evidence>
<dbReference type="SUPFAM" id="SSF102198">
    <property type="entry name" value="Putative cyclase"/>
    <property type="match status" value="1"/>
</dbReference>
<proteinExistence type="predicted"/>
<dbReference type="PANTHER" id="PTHR31118">
    <property type="entry name" value="CYCLASE-LIKE PROTEIN 2"/>
    <property type="match status" value="1"/>
</dbReference>
<sequence>MKLIDLSTDFYGGMPKPPSAPEVVMKYAITQSEKEEKEKGYSNKLEQFTITTHVGTHFDAPSHFTAGGKNIDEFPLEMFYRVPTLVLHTEKEEYGEITVSDLEAAQRQGGSIQAGDFVILNTGFYRFYQEEKYVRTPYLSWEAADYLACRNVSMVGIDSFTVDDVRRKEKPAHVRLLKEAGILIVECIVNLDKLSADRFFSCCFPIKVQNGSGGFTRLTAIFEEE</sequence>
<organism evidence="1 2">
    <name type="scientific">Candidatus Limivivens intestinipullorum</name>
    <dbReference type="NCBI Taxonomy" id="2840858"/>
    <lineage>
        <taxon>Bacteria</taxon>
        <taxon>Bacillati</taxon>
        <taxon>Bacillota</taxon>
        <taxon>Clostridia</taxon>
        <taxon>Lachnospirales</taxon>
        <taxon>Lachnospiraceae</taxon>
        <taxon>Lachnospiraceae incertae sedis</taxon>
        <taxon>Candidatus Limivivens</taxon>
    </lineage>
</organism>
<comment type="caution">
    <text evidence="1">The sequence shown here is derived from an EMBL/GenBank/DDBJ whole genome shotgun (WGS) entry which is preliminary data.</text>
</comment>
<dbReference type="GO" id="GO:0004061">
    <property type="term" value="F:arylformamidase activity"/>
    <property type="evidence" value="ECO:0007669"/>
    <property type="project" value="InterPro"/>
</dbReference>
<dbReference type="EMBL" id="DVIQ01000007">
    <property type="protein sequence ID" value="HIS30215.1"/>
    <property type="molecule type" value="Genomic_DNA"/>
</dbReference>